<dbReference type="Proteomes" id="UP000069205">
    <property type="component" value="Chromosome"/>
</dbReference>
<dbReference type="InterPro" id="IPR027275">
    <property type="entry name" value="PRC-brl_dom"/>
</dbReference>
<protein>
    <recommendedName>
        <fullName evidence="1">PRC-barrel domain-containing protein</fullName>
    </recommendedName>
</protein>
<dbReference type="SUPFAM" id="SSF50346">
    <property type="entry name" value="PRC-barrel domain"/>
    <property type="match status" value="2"/>
</dbReference>
<dbReference type="InterPro" id="IPR011033">
    <property type="entry name" value="PRC_barrel-like_sf"/>
</dbReference>
<name>A0A0K2GDV0_NITMO</name>
<keyword evidence="3" id="KW-1185">Reference proteome</keyword>
<evidence type="ECO:0000313" key="2">
    <source>
        <dbReference type="EMBL" id="ALA59135.1"/>
    </source>
</evidence>
<gene>
    <name evidence="2" type="ORF">NITMOv2_2724</name>
</gene>
<proteinExistence type="predicted"/>
<dbReference type="RefSeq" id="WP_083447983.1">
    <property type="nucleotide sequence ID" value="NZ_CP011801.1"/>
</dbReference>
<dbReference type="Pfam" id="PF05239">
    <property type="entry name" value="PRC"/>
    <property type="match status" value="2"/>
</dbReference>
<dbReference type="OrthoDB" id="9793882at2"/>
<dbReference type="Gene3D" id="3.90.50.10">
    <property type="entry name" value="Photosynthetic Reaction Center, subunit H, domain 2"/>
    <property type="match status" value="2"/>
</dbReference>
<dbReference type="AlphaFoldDB" id="A0A0K2GDV0"/>
<feature type="domain" description="PRC-barrel" evidence="1">
    <location>
        <begin position="20"/>
        <end position="78"/>
    </location>
</feature>
<accession>A0A0K2GDV0</accession>
<evidence type="ECO:0000313" key="3">
    <source>
        <dbReference type="Proteomes" id="UP000069205"/>
    </source>
</evidence>
<dbReference type="InterPro" id="IPR014747">
    <property type="entry name" value="Bac_photo_RC_H_C"/>
</dbReference>
<dbReference type="KEGG" id="nmv:NITMOv2_2724"/>
<dbReference type="STRING" id="42253.NITMOv2_2724"/>
<dbReference type="GO" id="GO:0030077">
    <property type="term" value="C:plasma membrane light-harvesting complex"/>
    <property type="evidence" value="ECO:0007669"/>
    <property type="project" value="InterPro"/>
</dbReference>
<organism evidence="2 3">
    <name type="scientific">Nitrospira moscoviensis</name>
    <dbReference type="NCBI Taxonomy" id="42253"/>
    <lineage>
        <taxon>Bacteria</taxon>
        <taxon>Pseudomonadati</taxon>
        <taxon>Nitrospirota</taxon>
        <taxon>Nitrospiria</taxon>
        <taxon>Nitrospirales</taxon>
        <taxon>Nitrospiraceae</taxon>
        <taxon>Nitrospira</taxon>
    </lineage>
</organism>
<dbReference type="PATRIC" id="fig|42253.5.peg.2693"/>
<dbReference type="EMBL" id="CP011801">
    <property type="protein sequence ID" value="ALA59135.1"/>
    <property type="molecule type" value="Genomic_DNA"/>
</dbReference>
<dbReference type="GO" id="GO:0019684">
    <property type="term" value="P:photosynthesis, light reaction"/>
    <property type="evidence" value="ECO:0007669"/>
    <property type="project" value="InterPro"/>
</dbReference>
<evidence type="ECO:0000259" key="1">
    <source>
        <dbReference type="Pfam" id="PF05239"/>
    </source>
</evidence>
<reference evidence="2 3" key="1">
    <citation type="journal article" date="2015" name="Proc. Natl. Acad. Sci. U.S.A.">
        <title>Expanded metabolic versatility of ubiquitous nitrite-oxidizing bacteria from the genus Nitrospira.</title>
        <authorList>
            <person name="Koch H."/>
            <person name="Lucker S."/>
            <person name="Albertsen M."/>
            <person name="Kitzinger K."/>
            <person name="Herbold C."/>
            <person name="Spieck E."/>
            <person name="Nielsen P.H."/>
            <person name="Wagner M."/>
            <person name="Daims H."/>
        </authorList>
    </citation>
    <scope>NUCLEOTIDE SEQUENCE [LARGE SCALE GENOMIC DNA]</scope>
    <source>
        <strain evidence="2 3">NSP M-1</strain>
    </source>
</reference>
<sequence length="248" mass="28159">MKQLRRFRELADLALHATDGDLGSVEDLYLDDRHWQVRYLVVKTGGWLLGRYVLIAPVSVREIDDAEGTLHVNLTREQIEQSPPIDRAKPVSRAYEQAYYRHFRLAPYWDTVPGPWGTAVPYPGTVPPTIEKAGAAAQPEHPHLRSAKELTGYAIRARDGEIGHLEDVVVDDEDWVVRYVEVDTRKWLPGKKVLMQAGRIEEISWAARHVKVGLTRLAIESAPAYDPSEVITPEYEVQLFKHYSKDAA</sequence>
<feature type="domain" description="PRC-barrel" evidence="1">
    <location>
        <begin position="146"/>
        <end position="214"/>
    </location>
</feature>